<keyword evidence="9 10" id="KW-0411">Iron-sulfur</keyword>
<evidence type="ECO:0000256" key="3">
    <source>
        <dbReference type="ARBA" id="ARBA00022485"/>
    </source>
</evidence>
<evidence type="ECO:0000256" key="5">
    <source>
        <dbReference type="ARBA" id="ARBA00022642"/>
    </source>
</evidence>
<feature type="binding site" evidence="10">
    <location>
        <position position="46"/>
    </location>
    <ligand>
        <name>iminosuccinate</name>
        <dbReference type="ChEBI" id="CHEBI:77875"/>
    </ligand>
</feature>
<dbReference type="GO" id="GO:0005737">
    <property type="term" value="C:cytoplasm"/>
    <property type="evidence" value="ECO:0007669"/>
    <property type="project" value="UniProtKB-SubCell"/>
</dbReference>
<name>D7CJ50_SYNLT</name>
<evidence type="ECO:0000256" key="7">
    <source>
        <dbReference type="ARBA" id="ARBA00022723"/>
    </source>
</evidence>
<feature type="binding site" evidence="10">
    <location>
        <position position="91"/>
    </location>
    <ligand>
        <name>[4Fe-4S] cluster</name>
        <dbReference type="ChEBI" id="CHEBI:49883"/>
    </ligand>
</feature>
<feature type="binding site" evidence="10">
    <location>
        <position position="134"/>
    </location>
    <ligand>
        <name>iminosuccinate</name>
        <dbReference type="ChEBI" id="CHEBI:77875"/>
    </ligand>
</feature>
<dbReference type="Proteomes" id="UP000000378">
    <property type="component" value="Chromosome"/>
</dbReference>
<dbReference type="eggNOG" id="COG0379">
    <property type="taxonomic scope" value="Bacteria"/>
</dbReference>
<feature type="binding site" evidence="10">
    <location>
        <begin position="117"/>
        <end position="119"/>
    </location>
    <ligand>
        <name>iminosuccinate</name>
        <dbReference type="ChEBI" id="CHEBI:77875"/>
    </ligand>
</feature>
<accession>D7CJ50</accession>
<dbReference type="HAMAP" id="MF_00568">
    <property type="entry name" value="NadA_type2"/>
    <property type="match status" value="1"/>
</dbReference>
<dbReference type="RefSeq" id="WP_013174343.1">
    <property type="nucleotide sequence ID" value="NC_014220.1"/>
</dbReference>
<dbReference type="NCBIfam" id="TIGR00550">
    <property type="entry name" value="nadA"/>
    <property type="match status" value="1"/>
</dbReference>
<keyword evidence="8 10" id="KW-0408">Iron</keyword>
<comment type="function">
    <text evidence="10">Catalyzes the condensation of iminoaspartate with dihydroxyacetone phosphate to form quinolinate.</text>
</comment>
<evidence type="ECO:0000256" key="9">
    <source>
        <dbReference type="ARBA" id="ARBA00023014"/>
    </source>
</evidence>
<protein>
    <recommendedName>
        <fullName evidence="2 10">Quinolinate synthase</fullName>
        <ecNumber evidence="2 10">2.5.1.72</ecNumber>
    </recommendedName>
</protein>
<dbReference type="EC" id="2.5.1.72" evidence="2 10"/>
<evidence type="ECO:0000313" key="12">
    <source>
        <dbReference type="Proteomes" id="UP000000378"/>
    </source>
</evidence>
<dbReference type="Gene3D" id="3.40.50.10800">
    <property type="entry name" value="NadA-like"/>
    <property type="match status" value="3"/>
</dbReference>
<evidence type="ECO:0000313" key="11">
    <source>
        <dbReference type="EMBL" id="ADI00939.1"/>
    </source>
</evidence>
<dbReference type="GO" id="GO:0034628">
    <property type="term" value="P:'de novo' NAD+ biosynthetic process from L-aspartate"/>
    <property type="evidence" value="ECO:0007669"/>
    <property type="project" value="TreeGrafter"/>
</dbReference>
<keyword evidence="3 10" id="KW-0004">4Fe-4S</keyword>
<keyword evidence="7 10" id="KW-0479">Metal-binding</keyword>
<organism evidence="11 12">
    <name type="scientific">Syntrophothermus lipocalidus (strain DSM 12680 / TGB-C1)</name>
    <dbReference type="NCBI Taxonomy" id="643648"/>
    <lineage>
        <taxon>Bacteria</taxon>
        <taxon>Bacillati</taxon>
        <taxon>Bacillota</taxon>
        <taxon>Clostridia</taxon>
        <taxon>Eubacteriales</taxon>
        <taxon>Syntrophomonadaceae</taxon>
        <taxon>Syntrophothermus</taxon>
    </lineage>
</organism>
<comment type="catalytic activity">
    <reaction evidence="10">
        <text>iminosuccinate + dihydroxyacetone phosphate = quinolinate + phosphate + 2 H2O + H(+)</text>
        <dbReference type="Rhea" id="RHEA:25888"/>
        <dbReference type="ChEBI" id="CHEBI:15377"/>
        <dbReference type="ChEBI" id="CHEBI:15378"/>
        <dbReference type="ChEBI" id="CHEBI:29959"/>
        <dbReference type="ChEBI" id="CHEBI:43474"/>
        <dbReference type="ChEBI" id="CHEBI:57642"/>
        <dbReference type="ChEBI" id="CHEBI:77875"/>
        <dbReference type="EC" id="2.5.1.72"/>
    </reaction>
</comment>
<comment type="subcellular location">
    <subcellularLocation>
        <location evidence="10">Cytoplasm</location>
    </subcellularLocation>
</comment>
<dbReference type="Pfam" id="PF02445">
    <property type="entry name" value="NadA"/>
    <property type="match status" value="1"/>
</dbReference>
<dbReference type="FunFam" id="3.40.50.10800:FF:000003">
    <property type="entry name" value="Quinolinate synthase A"/>
    <property type="match status" value="1"/>
</dbReference>
<evidence type="ECO:0000256" key="4">
    <source>
        <dbReference type="ARBA" id="ARBA00022490"/>
    </source>
</evidence>
<dbReference type="NCBIfam" id="NF006878">
    <property type="entry name" value="PRK09375.1-2"/>
    <property type="match status" value="1"/>
</dbReference>
<dbReference type="EMBL" id="CP002048">
    <property type="protein sequence ID" value="ADI00939.1"/>
    <property type="molecule type" value="Genomic_DNA"/>
</dbReference>
<evidence type="ECO:0000256" key="1">
    <source>
        <dbReference type="ARBA" id="ARBA00005065"/>
    </source>
</evidence>
<dbReference type="GO" id="GO:0008987">
    <property type="term" value="F:quinolinate synthetase A activity"/>
    <property type="evidence" value="ECO:0007669"/>
    <property type="project" value="UniProtKB-UniRule"/>
</dbReference>
<keyword evidence="5 10" id="KW-0662">Pyridine nucleotide biosynthesis</keyword>
<dbReference type="InterPro" id="IPR036094">
    <property type="entry name" value="NadA_sf"/>
</dbReference>
<gene>
    <name evidence="10" type="primary">nadA</name>
    <name evidence="11" type="ordered locus">Slip_0139</name>
</gene>
<feature type="binding site" evidence="10">
    <location>
        <position position="220"/>
    </location>
    <ligand>
        <name>iminosuccinate</name>
        <dbReference type="ChEBI" id="CHEBI:77875"/>
    </ligand>
</feature>
<dbReference type="UniPathway" id="UPA00253">
    <property type="reaction ID" value="UER00327"/>
</dbReference>
<evidence type="ECO:0000256" key="6">
    <source>
        <dbReference type="ARBA" id="ARBA00022679"/>
    </source>
</evidence>
<keyword evidence="12" id="KW-1185">Reference proteome</keyword>
<dbReference type="GO" id="GO:0046872">
    <property type="term" value="F:metal ion binding"/>
    <property type="evidence" value="ECO:0007669"/>
    <property type="project" value="UniProtKB-KW"/>
</dbReference>
<evidence type="ECO:0000256" key="8">
    <source>
        <dbReference type="ARBA" id="ARBA00023004"/>
    </source>
</evidence>
<keyword evidence="6 10" id="KW-0808">Transferase</keyword>
<feature type="binding site" evidence="10">
    <location>
        <position position="177"/>
    </location>
    <ligand>
        <name>[4Fe-4S] cluster</name>
        <dbReference type="ChEBI" id="CHEBI:49883"/>
    </ligand>
</feature>
<evidence type="ECO:0000256" key="10">
    <source>
        <dbReference type="HAMAP-Rule" id="MF_00568"/>
    </source>
</evidence>
<dbReference type="KEGG" id="slp:Slip_0139"/>
<comment type="similarity">
    <text evidence="10">Belongs to the quinolinate synthase family. Type 2 subfamily.</text>
</comment>
<comment type="cofactor">
    <cofactor evidence="10">
        <name>[4Fe-4S] cluster</name>
        <dbReference type="ChEBI" id="CHEBI:49883"/>
    </cofactor>
    <text evidence="10">Binds 1 [4Fe-4S] cluster per subunit.</text>
</comment>
<feature type="binding site" evidence="10">
    <location>
        <position position="265"/>
    </location>
    <ligand>
        <name>[4Fe-4S] cluster</name>
        <dbReference type="ChEBI" id="CHEBI:49883"/>
    </ligand>
</feature>
<dbReference type="NCBIfam" id="NF006879">
    <property type="entry name" value="PRK09375.1-4"/>
    <property type="match status" value="1"/>
</dbReference>
<reference evidence="12" key="1">
    <citation type="journal article" date="2010" name="Stand. Genomic Sci.">
        <title>Complete genome sequence of Syntrophothermus lipocalidus type strain (TGB-C1T).</title>
        <authorList>
            <consortium name="US DOE Joint Genome Institute (JGI-PGF)"/>
            <person name="Djao O."/>
            <person name="Zhang X."/>
            <person name="Lucas S."/>
            <person name="Lapidus A."/>
            <person name="Glavina Del Rio T."/>
            <person name="Nolan M."/>
            <person name="Tice H."/>
            <person name="Cheng J."/>
            <person name="Han C."/>
            <person name="Tapia R."/>
            <person name="Goodwin L."/>
            <person name="Pitluck S."/>
            <person name="Liolios K."/>
            <person name="Ivanova N."/>
            <person name="Mavromatis K."/>
            <person name="Mikhailova N."/>
            <person name="Ovchinnikova G."/>
            <person name="Pati A."/>
            <person name="Brambilla E."/>
            <person name="Chen A."/>
            <person name="Palaniappan K."/>
            <person name="Land M."/>
            <person name="Hauser L."/>
            <person name="Chang Y."/>
            <person name="Jeffries C."/>
            <person name="Rohde M."/>
            <person name="Sikorski J."/>
            <person name="Spring S."/>
            <person name="Goker M."/>
            <person name="Detter J."/>
            <person name="Woyke T."/>
            <person name="Bristow J."/>
            <person name="Eisen J."/>
            <person name="Markowitz V."/>
            <person name="Hugenholtz P."/>
            <person name="Kyrpides N."/>
            <person name="Klenk H."/>
        </authorList>
    </citation>
    <scope>NUCLEOTIDE SEQUENCE [LARGE SCALE GENOMIC DNA]</scope>
    <source>
        <strain evidence="12">DSM 12680 / TGB-C1</strain>
    </source>
</reference>
<keyword evidence="4 10" id="KW-0963">Cytoplasm</keyword>
<feature type="binding site" evidence="10">
    <location>
        <begin position="203"/>
        <end position="205"/>
    </location>
    <ligand>
        <name>iminosuccinate</name>
        <dbReference type="ChEBI" id="CHEBI:77875"/>
    </ligand>
</feature>
<dbReference type="SUPFAM" id="SSF142754">
    <property type="entry name" value="NadA-like"/>
    <property type="match status" value="1"/>
</dbReference>
<reference evidence="11 12" key="2">
    <citation type="journal article" date="2010" name="Stand. Genomic Sci.">
        <title>Complete genome sequence of Syntrophothermus lipocalidus type strain (TGB-C1).</title>
        <authorList>
            <person name="Djao O.D."/>
            <person name="Zhang X."/>
            <person name="Lucas S."/>
            <person name="Lapidus A."/>
            <person name="Del Rio T.G."/>
            <person name="Nolan M."/>
            <person name="Tice H."/>
            <person name="Cheng J.F."/>
            <person name="Han C."/>
            <person name="Tapia R."/>
            <person name="Goodwin L."/>
            <person name="Pitluck S."/>
            <person name="Liolios K."/>
            <person name="Ivanova N."/>
            <person name="Mavromatis K."/>
            <person name="Mikhailova N."/>
            <person name="Ovchinnikova G."/>
            <person name="Pati A."/>
            <person name="Brambilla E."/>
            <person name="Chen A."/>
            <person name="Palaniappan K."/>
            <person name="Land M."/>
            <person name="Hauser L."/>
            <person name="Chang Y.J."/>
            <person name="Jeffries C.D."/>
            <person name="Rohde M."/>
            <person name="Sikorski J."/>
            <person name="Spring S."/>
            <person name="Goker M."/>
            <person name="Detter J.C."/>
            <person name="Woyke T."/>
            <person name="Bristow J."/>
            <person name="Eisen J.A."/>
            <person name="Markowitz V."/>
            <person name="Hugenholtz P."/>
            <person name="Kyrpides N.C."/>
            <person name="Klenk H.P."/>
        </authorList>
    </citation>
    <scope>NUCLEOTIDE SEQUENCE [LARGE SCALE GENOMIC DNA]</scope>
    <source>
        <strain evidence="12">DSM 12680 / TGB-C1</strain>
    </source>
</reference>
<dbReference type="PANTHER" id="PTHR30573:SF0">
    <property type="entry name" value="QUINOLINATE SYNTHASE, CHLOROPLASTIC"/>
    <property type="match status" value="1"/>
</dbReference>
<dbReference type="InterPro" id="IPR023066">
    <property type="entry name" value="Quinolinate_synth_type2"/>
</dbReference>
<comment type="pathway">
    <text evidence="1 10">Cofactor biosynthesis; NAD(+) biosynthesis; quinolinate from iminoaspartate: step 1/1.</text>
</comment>
<dbReference type="GO" id="GO:0051539">
    <property type="term" value="F:4 iron, 4 sulfur cluster binding"/>
    <property type="evidence" value="ECO:0007669"/>
    <property type="project" value="UniProtKB-KW"/>
</dbReference>
<feature type="binding site" evidence="10">
    <location>
        <position position="29"/>
    </location>
    <ligand>
        <name>iminosuccinate</name>
        <dbReference type="ChEBI" id="CHEBI:77875"/>
    </ligand>
</feature>
<proteinExistence type="inferred from homology"/>
<evidence type="ECO:0000256" key="2">
    <source>
        <dbReference type="ARBA" id="ARBA00012669"/>
    </source>
</evidence>
<dbReference type="STRING" id="643648.Slip_0139"/>
<dbReference type="InterPro" id="IPR003473">
    <property type="entry name" value="NadA"/>
</dbReference>
<sequence>MESLDGSVAEQIRYINRRKQELNAIILAHFYQRPEIQEMADYVGDSLQLAVQAAKTTADVIVFCGVRFMAESAKILNPKRTVLLPEPGAGCPMADMVTAKELRRKKQELPGVQVVCYVNSSAEVKAESDICCTSSNAVKVVNSLPPGVPVLFVPDKNLGHFVARQTGREMILWEGYCPVHHRVSLDELMEAKRQHPGAVVMVHPECQPEVVAASDYALSTGGILETVGRLPDREFIIGTEEGLLYQLRKRYPDRSFYLVRDEFLCPDMKLTTVEKVVRSLETLEPKIEVPEDVRGRAYQALERMINLR</sequence>
<dbReference type="PANTHER" id="PTHR30573">
    <property type="entry name" value="QUINOLINATE SYNTHETASE A"/>
    <property type="match status" value="1"/>
</dbReference>
<dbReference type="OrthoDB" id="9801204at2"/>
<dbReference type="HOGENOM" id="CLU_047382_0_0_9"/>
<dbReference type="AlphaFoldDB" id="D7CJ50"/>